<feature type="compositionally biased region" description="Basic and acidic residues" evidence="1">
    <location>
        <begin position="85"/>
        <end position="94"/>
    </location>
</feature>
<dbReference type="InterPro" id="IPR035899">
    <property type="entry name" value="DBL_dom_sf"/>
</dbReference>
<feature type="compositionally biased region" description="Polar residues" evidence="1">
    <location>
        <begin position="1036"/>
        <end position="1058"/>
    </location>
</feature>
<keyword evidence="4" id="KW-1185">Reference proteome</keyword>
<dbReference type="GO" id="GO:0031991">
    <property type="term" value="P:regulation of actomyosin contractile ring contraction"/>
    <property type="evidence" value="ECO:0007669"/>
    <property type="project" value="TreeGrafter"/>
</dbReference>
<dbReference type="GO" id="GO:0005737">
    <property type="term" value="C:cytoplasm"/>
    <property type="evidence" value="ECO:0007669"/>
    <property type="project" value="TreeGrafter"/>
</dbReference>
<evidence type="ECO:0000259" key="2">
    <source>
        <dbReference type="PROSITE" id="PS50010"/>
    </source>
</evidence>
<name>A0A167WD78_9EURO</name>
<feature type="compositionally biased region" description="Basic and acidic residues" evidence="1">
    <location>
        <begin position="184"/>
        <end position="193"/>
    </location>
</feature>
<dbReference type="PANTHER" id="PTHR22834:SF20">
    <property type="entry name" value="SH3 DOMAIN-CONTAINING PROTEIN"/>
    <property type="match status" value="1"/>
</dbReference>
<evidence type="ECO:0000256" key="1">
    <source>
        <dbReference type="SAM" id="MobiDB-lite"/>
    </source>
</evidence>
<dbReference type="CDD" id="cd00160">
    <property type="entry name" value="RhoGEF"/>
    <property type="match status" value="1"/>
</dbReference>
<feature type="region of interest" description="Disordered" evidence="1">
    <location>
        <begin position="1"/>
        <end position="20"/>
    </location>
</feature>
<feature type="compositionally biased region" description="Polar residues" evidence="1">
    <location>
        <begin position="44"/>
        <end position="61"/>
    </location>
</feature>
<dbReference type="InterPro" id="IPR001331">
    <property type="entry name" value="GDS_CDC24_CS"/>
</dbReference>
<feature type="region of interest" description="Disordered" evidence="1">
    <location>
        <begin position="1178"/>
        <end position="1211"/>
    </location>
</feature>
<feature type="compositionally biased region" description="Basic and acidic residues" evidence="1">
    <location>
        <begin position="7"/>
        <end position="20"/>
    </location>
</feature>
<feature type="region of interest" description="Disordered" evidence="1">
    <location>
        <begin position="33"/>
        <end position="96"/>
    </location>
</feature>
<feature type="region of interest" description="Disordered" evidence="1">
    <location>
        <begin position="1029"/>
        <end position="1071"/>
    </location>
</feature>
<dbReference type="InterPro" id="IPR051492">
    <property type="entry name" value="Dynamin-Rho_GEF"/>
</dbReference>
<feature type="compositionally biased region" description="Polar residues" evidence="1">
    <location>
        <begin position="140"/>
        <end position="159"/>
    </location>
</feature>
<dbReference type="InterPro" id="IPR027267">
    <property type="entry name" value="AH/BAR_dom_sf"/>
</dbReference>
<reference evidence="3 4" key="1">
    <citation type="journal article" date="2016" name="Genome Biol. Evol.">
        <title>Divergent and convergent evolution of fungal pathogenicity.</title>
        <authorList>
            <person name="Shang Y."/>
            <person name="Xiao G."/>
            <person name="Zheng P."/>
            <person name="Cen K."/>
            <person name="Zhan S."/>
            <person name="Wang C."/>
        </authorList>
    </citation>
    <scope>NUCLEOTIDE SEQUENCE [LARGE SCALE GENOMIC DNA]</scope>
    <source>
        <strain evidence="3 4">ARSEF 7405</strain>
    </source>
</reference>
<feature type="region of interest" description="Disordered" evidence="1">
    <location>
        <begin position="364"/>
        <end position="426"/>
    </location>
</feature>
<organism evidence="3 4">
    <name type="scientific">Ascosphaera apis ARSEF 7405</name>
    <dbReference type="NCBI Taxonomy" id="392613"/>
    <lineage>
        <taxon>Eukaryota</taxon>
        <taxon>Fungi</taxon>
        <taxon>Dikarya</taxon>
        <taxon>Ascomycota</taxon>
        <taxon>Pezizomycotina</taxon>
        <taxon>Eurotiomycetes</taxon>
        <taxon>Eurotiomycetidae</taxon>
        <taxon>Onygenales</taxon>
        <taxon>Ascosphaeraceae</taxon>
        <taxon>Ascosphaera</taxon>
    </lineage>
</organism>
<feature type="region of interest" description="Disordered" evidence="1">
    <location>
        <begin position="590"/>
        <end position="622"/>
    </location>
</feature>
<dbReference type="SUPFAM" id="SSF103657">
    <property type="entry name" value="BAR/IMD domain-like"/>
    <property type="match status" value="1"/>
</dbReference>
<dbReference type="FunFam" id="1.20.900.10:FF:000053">
    <property type="entry name" value="Rho guanyl nucleotide exchange factor, putative"/>
    <property type="match status" value="1"/>
</dbReference>
<dbReference type="GO" id="GO:0032955">
    <property type="term" value="P:regulation of division septum assembly"/>
    <property type="evidence" value="ECO:0007669"/>
    <property type="project" value="TreeGrafter"/>
</dbReference>
<dbReference type="PROSITE" id="PS50010">
    <property type="entry name" value="DH_2"/>
    <property type="match status" value="1"/>
</dbReference>
<dbReference type="VEuPathDB" id="FungiDB:AAP_04794"/>
<dbReference type="SMART" id="SM00325">
    <property type="entry name" value="RhoGEF"/>
    <property type="match status" value="1"/>
</dbReference>
<evidence type="ECO:0000313" key="3">
    <source>
        <dbReference type="EMBL" id="KZZ88696.1"/>
    </source>
</evidence>
<dbReference type="GO" id="GO:0035556">
    <property type="term" value="P:intracellular signal transduction"/>
    <property type="evidence" value="ECO:0007669"/>
    <property type="project" value="InterPro"/>
</dbReference>
<feature type="region of interest" description="Disordered" evidence="1">
    <location>
        <begin position="1098"/>
        <end position="1124"/>
    </location>
</feature>
<feature type="compositionally biased region" description="Basic and acidic residues" evidence="1">
    <location>
        <begin position="368"/>
        <end position="377"/>
    </location>
</feature>
<dbReference type="GO" id="GO:0005085">
    <property type="term" value="F:guanyl-nucleotide exchange factor activity"/>
    <property type="evidence" value="ECO:0007669"/>
    <property type="project" value="InterPro"/>
</dbReference>
<dbReference type="Gene3D" id="1.20.900.10">
    <property type="entry name" value="Dbl homology (DH) domain"/>
    <property type="match status" value="1"/>
</dbReference>
<dbReference type="Gene3D" id="1.20.1270.60">
    <property type="entry name" value="Arfaptin homology (AH) domain/BAR domain"/>
    <property type="match status" value="1"/>
</dbReference>
<feature type="region of interest" description="Disordered" evidence="1">
    <location>
        <begin position="291"/>
        <end position="316"/>
    </location>
</feature>
<evidence type="ECO:0000313" key="4">
    <source>
        <dbReference type="Proteomes" id="UP000242877"/>
    </source>
</evidence>
<feature type="compositionally biased region" description="Pro residues" evidence="1">
    <location>
        <begin position="398"/>
        <end position="409"/>
    </location>
</feature>
<feature type="compositionally biased region" description="Polar residues" evidence="1">
    <location>
        <begin position="378"/>
        <end position="394"/>
    </location>
</feature>
<dbReference type="PANTHER" id="PTHR22834">
    <property type="entry name" value="NUCLEAR FUSION PROTEIN FUS2"/>
    <property type="match status" value="1"/>
</dbReference>
<feature type="compositionally biased region" description="Basic and acidic residues" evidence="1">
    <location>
        <begin position="291"/>
        <end position="301"/>
    </location>
</feature>
<dbReference type="OrthoDB" id="10256089at2759"/>
<feature type="compositionally biased region" description="Low complexity" evidence="1">
    <location>
        <begin position="1059"/>
        <end position="1070"/>
    </location>
</feature>
<feature type="domain" description="DH" evidence="2">
    <location>
        <begin position="517"/>
        <end position="739"/>
    </location>
</feature>
<accession>A0A167WD78</accession>
<feature type="compositionally biased region" description="Polar residues" evidence="1">
    <location>
        <begin position="1193"/>
        <end position="1211"/>
    </location>
</feature>
<proteinExistence type="predicted"/>
<protein>
    <submittedName>
        <fullName evidence="3">Dbl-domain containing protein</fullName>
    </submittedName>
</protein>
<dbReference type="EMBL" id="AZGZ01000024">
    <property type="protein sequence ID" value="KZZ88696.1"/>
    <property type="molecule type" value="Genomic_DNA"/>
</dbReference>
<dbReference type="Pfam" id="PF00621">
    <property type="entry name" value="RhoGEF"/>
    <property type="match status" value="1"/>
</dbReference>
<dbReference type="Proteomes" id="UP000242877">
    <property type="component" value="Unassembled WGS sequence"/>
</dbReference>
<dbReference type="PROSITE" id="PS00741">
    <property type="entry name" value="DH_1"/>
    <property type="match status" value="1"/>
</dbReference>
<gene>
    <name evidence="3" type="ORF">AAP_04794</name>
</gene>
<dbReference type="InterPro" id="IPR000219">
    <property type="entry name" value="DH_dom"/>
</dbReference>
<sequence>MTVESGLKIEDAIAGRSGVPEREGFPIAQIVIKEDEEDDMNGVCTESSPKQPNGSIGQTGKVNDHEKEQLLKKRRSQIFQQTMSRRSEEHEREPMPPNVVDAISAAQRQLHRPSKRWTVVSRESSVVSDALSILSHSRRQSISSRKGEDLTTSGTGTSPKSHRILSRRHSKQSSEDSTSNLCLSEHDERRSTDTNDLDADPFDDRDASNVVLPYSNESSMHVLQQHYPEICLTDTNKVQQEKASKRMTQLFLSELSKGGFDTTLLTRPELNTGRHSINRFRLSQHRRKDSDISWTSHEHDNASIGTQESFDHRGDNQQLNAEPRLSIHEAPLETPRTLHNFKNAHPEHAELGIPIELGSPTSFTLPLTRDRSSHADSFRSSLTRPRSGSIDLTISPTRSPPTPPPPSSPTPQRSCSPSIMSSMAGVSSRRSSLLSVSSSNRTYIDGLANQLNQNYQLQFPSRKNEDLEATKHTSRMSSINEQGLAPTEITASTRYSGSTLRDKRTSTRDADYKRLKQRRNIIKELIDTEHRFTQDMTIVVEFYMHTAPSCSGMTPENTKTLFGNADKVFQFTTMFQDELKHAARSVYSLPHSQRYQSKRAGSRPSSSMDMNNGNGTVELSDENDRKTTIGMAFMSYAQRMEEVYAEYLKNHDSANKMLDMLQKREVVQLWLTECKGLAVGLTDAWDLDSLLVKPVQRMLKYPLLLTELLSVTPQDHPDYVNLQSALKETTSISVRINESKKRADVVGQVIHSSTRRRRESDVRAGLTKAFTWRGDKHKHHAERYNDHEFDLLANQFGENFFHTSLIIRDVDDYIIKVQRQVQKFYAYVTSINAFVESHEAQNQKPERKWHKFAKTVKHLMDKALTEHIAAVRKGVSQPMYQLLKLHDGPQRVMQKRNKRYIDYTRYRYIQDRHEKPDHKTVEQAEQFDALNITLKEELPRLFKLSAKLMRELLGVFGHLQAVWNLEMQSRLSYILGNSIDYMPGEDLRLISDHWAEKFNPSEKLVTALSICNGTLLADNVTGLSLGPAAQIGHSGRPSTMSNIYLPTGSSMTQTSPKYSQDQSSRSRSSSNLFSKVDLSMSLGNSSSVSRVYTPATTYSPTLSPSDHQLRGSETCRGSSGADVPQLPPIAPLPPLPTTTSSISALPGLSLTVPSTGDAPMRTPRLGISQPLSAASSTNFLNSPVPMRAPSPQPDTNSQTHRQASTVGSSGSSLVDFKSIFPVISLCPFDIEPNRIANGYPYLSYKAGEAFGVVGEKGDLWLAWNEADPSHTVGWIWTKHFEKVQH</sequence>
<feature type="compositionally biased region" description="Basic residues" evidence="1">
    <location>
        <begin position="160"/>
        <end position="171"/>
    </location>
</feature>
<comment type="caution">
    <text evidence="3">The sequence shown here is derived from an EMBL/GenBank/DDBJ whole genome shotgun (WGS) entry which is preliminary data.</text>
</comment>
<feature type="compositionally biased region" description="Low complexity" evidence="1">
    <location>
        <begin position="410"/>
        <end position="426"/>
    </location>
</feature>
<feature type="region of interest" description="Disordered" evidence="1">
    <location>
        <begin position="136"/>
        <end position="209"/>
    </location>
</feature>
<feature type="compositionally biased region" description="Polar residues" evidence="1">
    <location>
        <begin position="603"/>
        <end position="617"/>
    </location>
</feature>
<feature type="compositionally biased region" description="Basic and acidic residues" evidence="1">
    <location>
        <begin position="62"/>
        <end position="71"/>
    </location>
</feature>
<dbReference type="SUPFAM" id="SSF48065">
    <property type="entry name" value="DBL homology domain (DH-domain)"/>
    <property type="match status" value="1"/>
</dbReference>